<feature type="zinc finger region" description="C3H1-type" evidence="1">
    <location>
        <begin position="21"/>
        <end position="48"/>
    </location>
</feature>
<sequence length="246" mass="28324">MSHNDNDAGVGGGSSARSGGQESVSICEFHQKNGCWFGMKCKSPHSLEEEEIERAKRCHRRFERKKKRSGRRHWSNPRGLSRKVSSLEDTLHDAIEGMQEELRAFRVAAVTEGDRFEKLEAENKRLERENALLKEEKLQQDEELEKVRSTAEEYLRAMLRQDEQLDEVRASAEEYLRAQEATSARRAKFYVKQEKSINRLLSAMREEMCKDCSEKGARALEDCPGITWCRIWRNKEGGFSGATYTG</sequence>
<organism evidence="5">
    <name type="scientific">Heterosigma akashiwo</name>
    <name type="common">Chromophytic alga</name>
    <name type="synonym">Heterosigma carterae</name>
    <dbReference type="NCBI Taxonomy" id="2829"/>
    <lineage>
        <taxon>Eukaryota</taxon>
        <taxon>Sar</taxon>
        <taxon>Stramenopiles</taxon>
        <taxon>Ochrophyta</taxon>
        <taxon>Raphidophyceae</taxon>
        <taxon>Chattonellales</taxon>
        <taxon>Chattonellaceae</taxon>
        <taxon>Heterosigma</taxon>
    </lineage>
</organism>
<evidence type="ECO:0000256" key="2">
    <source>
        <dbReference type="SAM" id="Coils"/>
    </source>
</evidence>
<evidence type="ECO:0000256" key="3">
    <source>
        <dbReference type="SAM" id="MobiDB-lite"/>
    </source>
</evidence>
<evidence type="ECO:0000256" key="1">
    <source>
        <dbReference type="PROSITE-ProRule" id="PRU00723"/>
    </source>
</evidence>
<feature type="coiled-coil region" evidence="2">
    <location>
        <begin position="109"/>
        <end position="150"/>
    </location>
</feature>
<dbReference type="GO" id="GO:0008270">
    <property type="term" value="F:zinc ion binding"/>
    <property type="evidence" value="ECO:0007669"/>
    <property type="project" value="UniProtKB-KW"/>
</dbReference>
<name>A0A7S3Y2U8_HETAK</name>
<dbReference type="EMBL" id="HBIU01039833">
    <property type="protein sequence ID" value="CAE0639332.1"/>
    <property type="molecule type" value="Transcribed_RNA"/>
</dbReference>
<feature type="region of interest" description="Disordered" evidence="3">
    <location>
        <begin position="1"/>
        <end position="22"/>
    </location>
</feature>
<dbReference type="InterPro" id="IPR000571">
    <property type="entry name" value="Znf_CCCH"/>
</dbReference>
<dbReference type="AlphaFoldDB" id="A0A7S3Y2U8"/>
<evidence type="ECO:0000313" key="5">
    <source>
        <dbReference type="EMBL" id="CAE0639332.1"/>
    </source>
</evidence>
<keyword evidence="2" id="KW-0175">Coiled coil</keyword>
<reference evidence="5" key="1">
    <citation type="submission" date="2021-01" db="EMBL/GenBank/DDBJ databases">
        <authorList>
            <person name="Corre E."/>
            <person name="Pelletier E."/>
            <person name="Niang G."/>
            <person name="Scheremetjew M."/>
            <person name="Finn R."/>
            <person name="Kale V."/>
            <person name="Holt S."/>
            <person name="Cochrane G."/>
            <person name="Meng A."/>
            <person name="Brown T."/>
            <person name="Cohen L."/>
        </authorList>
    </citation>
    <scope>NUCLEOTIDE SEQUENCE</scope>
    <source>
        <strain evidence="5">CCMP3107</strain>
    </source>
</reference>
<keyword evidence="1" id="KW-0863">Zinc-finger</keyword>
<accession>A0A7S3Y2U8</accession>
<dbReference type="PROSITE" id="PS50103">
    <property type="entry name" value="ZF_C3H1"/>
    <property type="match status" value="1"/>
</dbReference>
<evidence type="ECO:0000259" key="4">
    <source>
        <dbReference type="PROSITE" id="PS50103"/>
    </source>
</evidence>
<keyword evidence="1" id="KW-0862">Zinc</keyword>
<proteinExistence type="predicted"/>
<feature type="domain" description="C3H1-type" evidence="4">
    <location>
        <begin position="21"/>
        <end position="48"/>
    </location>
</feature>
<keyword evidence="1" id="KW-0479">Metal-binding</keyword>
<gene>
    <name evidence="5" type="ORF">HAKA00212_LOCUS18147</name>
</gene>
<protein>
    <recommendedName>
        <fullName evidence="4">C3H1-type domain-containing protein</fullName>
    </recommendedName>
</protein>